<feature type="domain" description="SGNH hydrolase-type esterase" evidence="4">
    <location>
        <begin position="52"/>
        <end position="288"/>
    </location>
</feature>
<feature type="chain" id="PRO_5038860702" evidence="3">
    <location>
        <begin position="17"/>
        <end position="304"/>
    </location>
</feature>
<keyword evidence="5" id="KW-0378">Hydrolase</keyword>
<dbReference type="PANTHER" id="PTHR37981">
    <property type="entry name" value="LIPASE 2"/>
    <property type="match status" value="1"/>
</dbReference>
<dbReference type="PANTHER" id="PTHR37981:SF1">
    <property type="entry name" value="SGNH HYDROLASE-TYPE ESTERASE DOMAIN-CONTAINING PROTEIN"/>
    <property type="match status" value="1"/>
</dbReference>
<feature type="disulfide bond" evidence="2">
    <location>
        <begin position="143"/>
        <end position="156"/>
    </location>
</feature>
<keyword evidence="3" id="KW-0732">Signal</keyword>
<dbReference type="GO" id="GO:0019433">
    <property type="term" value="P:triglyceride catabolic process"/>
    <property type="evidence" value="ECO:0007669"/>
    <property type="project" value="TreeGrafter"/>
</dbReference>
<name>A0A239BP21_9ACTN</name>
<evidence type="ECO:0000259" key="4">
    <source>
        <dbReference type="Pfam" id="PF13472"/>
    </source>
</evidence>
<evidence type="ECO:0000313" key="5">
    <source>
        <dbReference type="EMBL" id="SNS09626.1"/>
    </source>
</evidence>
<dbReference type="InterPro" id="IPR036514">
    <property type="entry name" value="SGNH_hydro_sf"/>
</dbReference>
<keyword evidence="6" id="KW-1185">Reference proteome</keyword>
<feature type="disulfide bond" evidence="2">
    <location>
        <begin position="71"/>
        <end position="96"/>
    </location>
</feature>
<dbReference type="SUPFAM" id="SSF52266">
    <property type="entry name" value="SGNH hydrolase"/>
    <property type="match status" value="1"/>
</dbReference>
<accession>A0A239BP21</accession>
<evidence type="ECO:0000256" key="2">
    <source>
        <dbReference type="PIRSR" id="PIRSR637460-2"/>
    </source>
</evidence>
<dbReference type="GO" id="GO:0004806">
    <property type="term" value="F:triacylglycerol lipase activity"/>
    <property type="evidence" value="ECO:0007669"/>
    <property type="project" value="TreeGrafter"/>
</dbReference>
<dbReference type="CDD" id="cd01823">
    <property type="entry name" value="SEST_like"/>
    <property type="match status" value="1"/>
</dbReference>
<keyword evidence="2" id="KW-1015">Disulfide bond</keyword>
<proteinExistence type="predicted"/>
<dbReference type="AlphaFoldDB" id="A0A239BP21"/>
<dbReference type="Pfam" id="PF13472">
    <property type="entry name" value="Lipase_GDSL_2"/>
    <property type="match status" value="1"/>
</dbReference>
<feature type="active site" evidence="1">
    <location>
        <position position="281"/>
    </location>
</feature>
<reference evidence="5 6" key="1">
    <citation type="submission" date="2017-06" db="EMBL/GenBank/DDBJ databases">
        <authorList>
            <person name="Kim H.J."/>
            <person name="Triplett B.A."/>
        </authorList>
    </citation>
    <scope>NUCLEOTIDE SEQUENCE [LARGE SCALE GENOMIC DNA]</scope>
    <source>
        <strain evidence="5 6">CGMCC 4.1858</strain>
    </source>
</reference>
<feature type="signal peptide" evidence="3">
    <location>
        <begin position="1"/>
        <end position="16"/>
    </location>
</feature>
<evidence type="ECO:0000256" key="3">
    <source>
        <dbReference type="SAM" id="SignalP"/>
    </source>
</evidence>
<dbReference type="RefSeq" id="WP_089222807.1">
    <property type="nucleotide sequence ID" value="NZ_FZOF01000003.1"/>
</dbReference>
<sequence length="304" mass="31528">MGVGRASILGAAVASAALVLTAVSTVPATAHTRDGHRPGHGHGNGHRDAYVALGDSYTSGPLIPDQVDANCARSNRNYPSLVAQRLRGTTLTDVSCGGATTAEMWKAQGSNPPQLDALSRRTSLVTLQIGGNDVGFGSIIRTCAGAAVSDPTGNPCQKYYSAGGTDQLRAAVEATAPKIDAVLDAIHHRAPRARVVVVGYPALLPDSGVGCRPAVPFADGDFAYLRDTEKRLNAMLARRAKAAHATYVDTYTPTVGHDMCTAPGVRWIEPLTPAAPAAPAHPNALGEKAMAAAVLDRLCVRGRI</sequence>
<dbReference type="Gene3D" id="3.40.50.1110">
    <property type="entry name" value="SGNH hydrolase"/>
    <property type="match status" value="1"/>
</dbReference>
<evidence type="ECO:0000313" key="6">
    <source>
        <dbReference type="Proteomes" id="UP000198280"/>
    </source>
</evidence>
<dbReference type="OrthoDB" id="5503950at2"/>
<protein>
    <submittedName>
        <fullName evidence="5">GDSL-like Lipase/Acylhydrolase family protein</fullName>
    </submittedName>
</protein>
<organism evidence="5 6">
    <name type="scientific">Actinacidiphila glaucinigra</name>
    <dbReference type="NCBI Taxonomy" id="235986"/>
    <lineage>
        <taxon>Bacteria</taxon>
        <taxon>Bacillati</taxon>
        <taxon>Actinomycetota</taxon>
        <taxon>Actinomycetes</taxon>
        <taxon>Kitasatosporales</taxon>
        <taxon>Streptomycetaceae</taxon>
        <taxon>Actinacidiphila</taxon>
    </lineage>
</organism>
<gene>
    <name evidence="5" type="ORF">SAMN05216252_103102</name>
</gene>
<feature type="active site" description="Nucleophile" evidence="1">
    <location>
        <position position="56"/>
    </location>
</feature>
<dbReference type="Proteomes" id="UP000198280">
    <property type="component" value="Unassembled WGS sequence"/>
</dbReference>
<dbReference type="InterPro" id="IPR013830">
    <property type="entry name" value="SGNH_hydro"/>
</dbReference>
<dbReference type="InterPro" id="IPR037460">
    <property type="entry name" value="SEST-like"/>
</dbReference>
<dbReference type="EMBL" id="FZOF01000003">
    <property type="protein sequence ID" value="SNS09626.1"/>
    <property type="molecule type" value="Genomic_DNA"/>
</dbReference>
<evidence type="ECO:0000256" key="1">
    <source>
        <dbReference type="PIRSR" id="PIRSR637460-1"/>
    </source>
</evidence>